<keyword evidence="4 12" id="KW-1003">Cell membrane</keyword>
<comment type="function">
    <text evidence="12">Transport of potassium into the cell. Likely operates as a K(+):H(+) symporter.</text>
</comment>
<keyword evidence="5 12" id="KW-0633">Potassium transport</keyword>
<evidence type="ECO:0000256" key="9">
    <source>
        <dbReference type="ARBA" id="ARBA00022989"/>
    </source>
</evidence>
<dbReference type="AlphaFoldDB" id="A0A4R1B6P5"/>
<feature type="domain" description="K+ potassium transporter integral membrane" evidence="13">
    <location>
        <begin position="16"/>
        <end position="468"/>
    </location>
</feature>
<dbReference type="InterPro" id="IPR053952">
    <property type="entry name" value="K_trans_C"/>
</dbReference>
<feature type="transmembrane region" description="Helical" evidence="12">
    <location>
        <begin position="174"/>
        <end position="195"/>
    </location>
</feature>
<keyword evidence="3 12" id="KW-0813">Transport</keyword>
<accession>A0A4R1B6P5</accession>
<feature type="transmembrane region" description="Helical" evidence="12">
    <location>
        <begin position="428"/>
        <end position="445"/>
    </location>
</feature>
<keyword evidence="8 12" id="KW-0630">Potassium</keyword>
<protein>
    <recommendedName>
        <fullName evidence="12">Probable potassium transport system protein Kup</fullName>
    </recommendedName>
</protein>
<dbReference type="InterPro" id="IPR023051">
    <property type="entry name" value="Kup"/>
</dbReference>
<sequence length="626" mass="67529">MPSAHPAPDKSPLAGLALAAMGVVFGDIGTSPLYTMKEVFGGHHLAFSHANVLGVLSLIFWALMLVVSLKYVGIMMRADNKGEGGILALLSLAQRQAPLGSRIHWVLTMLGFAGASMFFGDSLITPAISVMSAIEGLQVGSPALHPFILPLSLGILVGLFFLQRYGTGTIGRLFGPVMLVWFGVLGVLGLFSVLGNPGVLAAMDPHHAVGFLHRHGLAGFLILGAVVLAITGAEALYADMGHFGRRPIQLVWFGYVLPALLLNYFGQGALLLRAPEAVRNPFYLMAPEWALYPMVGLAAAATVIASQAVISGAFSVTRQVIQLGFAPRLAIHHTSAREAGQIYIPFVNWVLMFGVAALILGFRDSSNLAAAYGIAVTGTFAIDTILVFVVMRVRWDLGLFATLLGMLALLSVDLSFFAANAVKIPDGGWFPLAVALVVFSLMVTWKRGREIVLRRLRTENIPLEDFLPSLQAHPPLRVSGTAVFMTADASGTPRALLHNLKHNKVLHERVVILTVRYHDVPYVAGDARLHAEQLAAGFYRVAVSYGFMDDIDIPAALATCTCGHGFDMMDTTFFYSRENLIPTRGDGMAVWREHLFAAMARSAVSPMTFFRIPANRVVEMGVQVEI</sequence>
<feature type="transmembrane region" description="Helical" evidence="12">
    <location>
        <begin position="103"/>
        <end position="124"/>
    </location>
</feature>
<feature type="transmembrane region" description="Helical" evidence="12">
    <location>
        <begin position="50"/>
        <end position="72"/>
    </location>
</feature>
<evidence type="ECO:0000256" key="4">
    <source>
        <dbReference type="ARBA" id="ARBA00022475"/>
    </source>
</evidence>
<evidence type="ECO:0000259" key="13">
    <source>
        <dbReference type="Pfam" id="PF02705"/>
    </source>
</evidence>
<feature type="transmembrane region" description="Helical" evidence="12">
    <location>
        <begin position="290"/>
        <end position="321"/>
    </location>
</feature>
<dbReference type="RefSeq" id="WP_131448446.1">
    <property type="nucleotide sequence ID" value="NZ_SJZB01000046.1"/>
</dbReference>
<gene>
    <name evidence="12" type="primary">kup</name>
    <name evidence="15" type="ORF">EZJ19_13530</name>
</gene>
<feature type="transmembrane region" description="Helical" evidence="12">
    <location>
        <begin position="368"/>
        <end position="390"/>
    </location>
</feature>
<proteinExistence type="inferred from homology"/>
<feature type="transmembrane region" description="Helical" evidence="12">
    <location>
        <begin position="215"/>
        <end position="238"/>
    </location>
</feature>
<dbReference type="OrthoDB" id="9805577at2"/>
<comment type="similarity">
    <text evidence="2 12">Belongs to the HAK/KUP transporter (TC 2.A.72) family.</text>
</comment>
<keyword evidence="6 12" id="KW-0812">Transmembrane</keyword>
<dbReference type="GO" id="GO:0015293">
    <property type="term" value="F:symporter activity"/>
    <property type="evidence" value="ECO:0007669"/>
    <property type="project" value="UniProtKB-UniRule"/>
</dbReference>
<evidence type="ECO:0000256" key="5">
    <source>
        <dbReference type="ARBA" id="ARBA00022538"/>
    </source>
</evidence>
<comment type="catalytic activity">
    <reaction evidence="12">
        <text>K(+)(in) + H(+)(in) = K(+)(out) + H(+)(out)</text>
        <dbReference type="Rhea" id="RHEA:28490"/>
        <dbReference type="ChEBI" id="CHEBI:15378"/>
        <dbReference type="ChEBI" id="CHEBI:29103"/>
    </reaction>
</comment>
<dbReference type="PANTHER" id="PTHR30540">
    <property type="entry name" value="OSMOTIC STRESS POTASSIUM TRANSPORTER"/>
    <property type="match status" value="1"/>
</dbReference>
<comment type="caution">
    <text evidence="15">The sequence shown here is derived from an EMBL/GenBank/DDBJ whole genome shotgun (WGS) entry which is preliminary data.</text>
</comment>
<evidence type="ECO:0000256" key="1">
    <source>
        <dbReference type="ARBA" id="ARBA00004141"/>
    </source>
</evidence>
<dbReference type="GO" id="GO:0015079">
    <property type="term" value="F:potassium ion transmembrane transporter activity"/>
    <property type="evidence" value="ECO:0007669"/>
    <property type="project" value="UniProtKB-UniRule"/>
</dbReference>
<evidence type="ECO:0000256" key="2">
    <source>
        <dbReference type="ARBA" id="ARBA00007019"/>
    </source>
</evidence>
<dbReference type="InterPro" id="IPR053951">
    <property type="entry name" value="K_trans_N"/>
</dbReference>
<feature type="transmembrane region" description="Helical" evidence="12">
    <location>
        <begin position="144"/>
        <end position="162"/>
    </location>
</feature>
<evidence type="ECO:0000313" key="15">
    <source>
        <dbReference type="EMBL" id="TCJ11978.1"/>
    </source>
</evidence>
<organism evidence="15 16">
    <name type="scientific">Parasulfuritortus cantonensis</name>
    <dbReference type="NCBI Taxonomy" id="2528202"/>
    <lineage>
        <taxon>Bacteria</taxon>
        <taxon>Pseudomonadati</taxon>
        <taxon>Pseudomonadota</taxon>
        <taxon>Betaproteobacteria</taxon>
        <taxon>Nitrosomonadales</taxon>
        <taxon>Thiobacillaceae</taxon>
        <taxon>Parasulfuritortus</taxon>
    </lineage>
</organism>
<evidence type="ECO:0000256" key="6">
    <source>
        <dbReference type="ARBA" id="ARBA00022692"/>
    </source>
</evidence>
<dbReference type="PANTHER" id="PTHR30540:SF79">
    <property type="entry name" value="LOW AFFINITY POTASSIUM TRANSPORT SYSTEM PROTEIN KUP"/>
    <property type="match status" value="1"/>
</dbReference>
<feature type="transmembrane region" description="Helical" evidence="12">
    <location>
        <begin position="342"/>
        <end position="362"/>
    </location>
</feature>
<name>A0A4R1B6P5_9PROT</name>
<keyword evidence="9 12" id="KW-1133">Transmembrane helix</keyword>
<feature type="transmembrane region" description="Helical" evidence="12">
    <location>
        <begin position="250"/>
        <end position="270"/>
    </location>
</feature>
<comment type="subcellular location">
    <subcellularLocation>
        <location evidence="12">Cell membrane</location>
        <topology evidence="12">Multi-pass membrane protein</topology>
    </subcellularLocation>
    <subcellularLocation>
        <location evidence="1">Membrane</location>
        <topology evidence="1">Multi-pass membrane protein</topology>
    </subcellularLocation>
</comment>
<evidence type="ECO:0000256" key="11">
    <source>
        <dbReference type="ARBA" id="ARBA00023136"/>
    </source>
</evidence>
<evidence type="ECO:0000256" key="10">
    <source>
        <dbReference type="ARBA" id="ARBA00023065"/>
    </source>
</evidence>
<dbReference type="Proteomes" id="UP000295443">
    <property type="component" value="Unassembled WGS sequence"/>
</dbReference>
<keyword evidence="7 12" id="KW-0769">Symport</keyword>
<dbReference type="GO" id="GO:0005886">
    <property type="term" value="C:plasma membrane"/>
    <property type="evidence" value="ECO:0007669"/>
    <property type="project" value="UniProtKB-SubCell"/>
</dbReference>
<keyword evidence="10 12" id="KW-0406">Ion transport</keyword>
<dbReference type="Pfam" id="PF22776">
    <property type="entry name" value="K_trans_C"/>
    <property type="match status" value="1"/>
</dbReference>
<keyword evidence="11 12" id="KW-0472">Membrane</keyword>
<feature type="domain" description="K+ potassium transporter C-terminal" evidence="14">
    <location>
        <begin position="479"/>
        <end position="626"/>
    </location>
</feature>
<dbReference type="InterPro" id="IPR003855">
    <property type="entry name" value="K+_transporter"/>
</dbReference>
<feature type="transmembrane region" description="Helical" evidence="12">
    <location>
        <begin position="397"/>
        <end position="422"/>
    </location>
</feature>
<dbReference type="EMBL" id="SJZB01000046">
    <property type="protein sequence ID" value="TCJ11978.1"/>
    <property type="molecule type" value="Genomic_DNA"/>
</dbReference>
<evidence type="ECO:0000313" key="16">
    <source>
        <dbReference type="Proteomes" id="UP000295443"/>
    </source>
</evidence>
<dbReference type="HAMAP" id="MF_01522">
    <property type="entry name" value="Kup"/>
    <property type="match status" value="1"/>
</dbReference>
<evidence type="ECO:0000256" key="12">
    <source>
        <dbReference type="HAMAP-Rule" id="MF_01522"/>
    </source>
</evidence>
<evidence type="ECO:0000256" key="7">
    <source>
        <dbReference type="ARBA" id="ARBA00022847"/>
    </source>
</evidence>
<evidence type="ECO:0000256" key="8">
    <source>
        <dbReference type="ARBA" id="ARBA00022958"/>
    </source>
</evidence>
<evidence type="ECO:0000259" key="14">
    <source>
        <dbReference type="Pfam" id="PF22776"/>
    </source>
</evidence>
<keyword evidence="16" id="KW-1185">Reference proteome</keyword>
<evidence type="ECO:0000256" key="3">
    <source>
        <dbReference type="ARBA" id="ARBA00022448"/>
    </source>
</evidence>
<reference evidence="15 16" key="1">
    <citation type="submission" date="2019-03" db="EMBL/GenBank/DDBJ databases">
        <title>Genome sequence of Thiobacillaceae bacterium LSR1, a sulfur-oxidizing bacterium isolated from freshwater sediment.</title>
        <authorList>
            <person name="Li S."/>
        </authorList>
    </citation>
    <scope>NUCLEOTIDE SEQUENCE [LARGE SCALE GENOMIC DNA]</scope>
    <source>
        <strain evidence="15 16">LSR1</strain>
    </source>
</reference>
<dbReference type="Pfam" id="PF02705">
    <property type="entry name" value="K_trans"/>
    <property type="match status" value="1"/>
</dbReference>